<proteinExistence type="predicted"/>
<dbReference type="Proteomes" id="UP000245383">
    <property type="component" value="Unassembled WGS sequence"/>
</dbReference>
<organism evidence="1 2">
    <name type="scientific">Smittium simulii</name>
    <dbReference type="NCBI Taxonomy" id="133385"/>
    <lineage>
        <taxon>Eukaryota</taxon>
        <taxon>Fungi</taxon>
        <taxon>Fungi incertae sedis</taxon>
        <taxon>Zoopagomycota</taxon>
        <taxon>Kickxellomycotina</taxon>
        <taxon>Harpellomycetes</taxon>
        <taxon>Harpellales</taxon>
        <taxon>Legeriomycetaceae</taxon>
        <taxon>Smittium</taxon>
    </lineage>
</organism>
<name>A0A2T9YG91_9FUNG</name>
<reference evidence="1 2" key="1">
    <citation type="journal article" date="2018" name="MBio">
        <title>Comparative Genomics Reveals the Core Gene Toolbox for the Fungus-Insect Symbiosis.</title>
        <authorList>
            <person name="Wang Y."/>
            <person name="Stata M."/>
            <person name="Wang W."/>
            <person name="Stajich J.E."/>
            <person name="White M.M."/>
            <person name="Moncalvo J.M."/>
        </authorList>
    </citation>
    <scope>NUCLEOTIDE SEQUENCE [LARGE SCALE GENOMIC DNA]</scope>
    <source>
        <strain evidence="1 2">SWE-8-4</strain>
    </source>
</reference>
<dbReference type="EMBL" id="MBFR01000210">
    <property type="protein sequence ID" value="PVU91294.1"/>
    <property type="molecule type" value="Genomic_DNA"/>
</dbReference>
<gene>
    <name evidence="1" type="ORF">BB561_004485</name>
</gene>
<keyword evidence="2" id="KW-1185">Reference proteome</keyword>
<evidence type="ECO:0000313" key="1">
    <source>
        <dbReference type="EMBL" id="PVU91294.1"/>
    </source>
</evidence>
<dbReference type="AlphaFoldDB" id="A0A2T9YG91"/>
<comment type="caution">
    <text evidence="1">The sequence shown here is derived from an EMBL/GenBank/DDBJ whole genome shotgun (WGS) entry which is preliminary data.</text>
</comment>
<accession>A0A2T9YG91</accession>
<evidence type="ECO:0000313" key="2">
    <source>
        <dbReference type="Proteomes" id="UP000245383"/>
    </source>
</evidence>
<protein>
    <submittedName>
        <fullName evidence="1">Uncharacterized protein</fullName>
    </submittedName>
</protein>
<sequence length="63" mass="7205">MFALSNISSLCICVLESSKLFRFWELLQKISKLHYSDIVAENICLCLISEKMVFMAGVLLHHS</sequence>